<evidence type="ECO:0000313" key="1">
    <source>
        <dbReference type="EMBL" id="OHA84834.1"/>
    </source>
</evidence>
<dbReference type="EMBL" id="MHUZ01000034">
    <property type="protein sequence ID" value="OHA84834.1"/>
    <property type="molecule type" value="Genomic_DNA"/>
</dbReference>
<gene>
    <name evidence="1" type="ORF">A2591_00690</name>
</gene>
<name>A0A1G2SIN7_9BACT</name>
<dbReference type="STRING" id="1802730.A2591_00690"/>
<protein>
    <recommendedName>
        <fullName evidence="3">Type 4 fimbrial biogenesis protein PilX N-terminal domain-containing protein</fullName>
    </recommendedName>
</protein>
<dbReference type="Proteomes" id="UP000178168">
    <property type="component" value="Unassembled WGS sequence"/>
</dbReference>
<organism evidence="1 2">
    <name type="scientific">Candidatus Yonathbacteria bacterium RIFOXYD1_FULL_52_36</name>
    <dbReference type="NCBI Taxonomy" id="1802730"/>
    <lineage>
        <taxon>Bacteria</taxon>
        <taxon>Candidatus Yonathiibacteriota</taxon>
    </lineage>
</organism>
<proteinExistence type="predicted"/>
<reference evidence="1 2" key="1">
    <citation type="journal article" date="2016" name="Nat. Commun.">
        <title>Thousands of microbial genomes shed light on interconnected biogeochemical processes in an aquifer system.</title>
        <authorList>
            <person name="Anantharaman K."/>
            <person name="Brown C.T."/>
            <person name="Hug L.A."/>
            <person name="Sharon I."/>
            <person name="Castelle C.J."/>
            <person name="Probst A.J."/>
            <person name="Thomas B.C."/>
            <person name="Singh A."/>
            <person name="Wilkins M.J."/>
            <person name="Karaoz U."/>
            <person name="Brodie E.L."/>
            <person name="Williams K.H."/>
            <person name="Hubbard S.S."/>
            <person name="Banfield J.F."/>
        </authorList>
    </citation>
    <scope>NUCLEOTIDE SEQUENCE [LARGE SCALE GENOMIC DNA]</scope>
</reference>
<sequence length="181" mass="19744">MALIVALLVSAIVLSIGINIANIAAKQLVLSSFSKESSVALFMADSALECALYWDNTTDHNDPGDNQQYPGRDDSRDYFFKKVANENVSNPGGGSPSVYCFDSTNDLSMQERGNSDNSYPIVVNFDLLQNNDISLPCASVVITRDEDVVTGGITTTLKTLGYNTCDTNNPRRVERGLEIEY</sequence>
<dbReference type="AlphaFoldDB" id="A0A1G2SIN7"/>
<comment type="caution">
    <text evidence="1">The sequence shown here is derived from an EMBL/GenBank/DDBJ whole genome shotgun (WGS) entry which is preliminary data.</text>
</comment>
<accession>A0A1G2SIN7</accession>
<evidence type="ECO:0000313" key="2">
    <source>
        <dbReference type="Proteomes" id="UP000178168"/>
    </source>
</evidence>
<evidence type="ECO:0008006" key="3">
    <source>
        <dbReference type="Google" id="ProtNLM"/>
    </source>
</evidence>